<evidence type="ECO:0000256" key="5">
    <source>
        <dbReference type="ARBA" id="ARBA00022777"/>
    </source>
</evidence>
<keyword evidence="4" id="KW-0808">Transferase</keyword>
<evidence type="ECO:0000313" key="11">
    <source>
        <dbReference type="EMBL" id="RZU35743.1"/>
    </source>
</evidence>
<dbReference type="InterPro" id="IPR003661">
    <property type="entry name" value="HisK_dim/P_dom"/>
</dbReference>
<keyword evidence="3" id="KW-0597">Phosphoprotein</keyword>
<evidence type="ECO:0000313" key="12">
    <source>
        <dbReference type="Proteomes" id="UP000292958"/>
    </source>
</evidence>
<dbReference type="PRINTS" id="PR00344">
    <property type="entry name" value="BCTRLSENSOR"/>
</dbReference>
<gene>
    <name evidence="11" type="ORF">BDD14_5842</name>
</gene>
<dbReference type="InterPro" id="IPR005467">
    <property type="entry name" value="His_kinase_dom"/>
</dbReference>
<dbReference type="InterPro" id="IPR036890">
    <property type="entry name" value="HATPase_C_sf"/>
</dbReference>
<dbReference type="InterPro" id="IPR003594">
    <property type="entry name" value="HATPase_dom"/>
</dbReference>
<dbReference type="EC" id="2.7.13.3" evidence="2"/>
<evidence type="ECO:0000259" key="9">
    <source>
        <dbReference type="PROSITE" id="PS50112"/>
    </source>
</evidence>
<dbReference type="EMBL" id="SHKW01000002">
    <property type="protein sequence ID" value="RZU35743.1"/>
    <property type="molecule type" value="Genomic_DNA"/>
</dbReference>
<evidence type="ECO:0000256" key="2">
    <source>
        <dbReference type="ARBA" id="ARBA00012438"/>
    </source>
</evidence>
<dbReference type="PROSITE" id="PS50109">
    <property type="entry name" value="HIS_KIN"/>
    <property type="match status" value="1"/>
</dbReference>
<feature type="domain" description="PAS" evidence="9">
    <location>
        <begin position="357"/>
        <end position="427"/>
    </location>
</feature>
<dbReference type="Proteomes" id="UP000292958">
    <property type="component" value="Unassembled WGS sequence"/>
</dbReference>
<feature type="coiled-coil region" evidence="6">
    <location>
        <begin position="215"/>
        <end position="242"/>
    </location>
</feature>
<dbReference type="SMART" id="SM00387">
    <property type="entry name" value="HATPase_c"/>
    <property type="match status" value="1"/>
</dbReference>
<dbReference type="OrthoDB" id="111890at2"/>
<dbReference type="RefSeq" id="WP_130424213.1">
    <property type="nucleotide sequence ID" value="NZ_SHKW01000002.1"/>
</dbReference>
<dbReference type="InterPro" id="IPR013655">
    <property type="entry name" value="PAS_fold_3"/>
</dbReference>
<feature type="domain" description="Histidine kinase" evidence="8">
    <location>
        <begin position="628"/>
        <end position="841"/>
    </location>
</feature>
<dbReference type="SMART" id="SM00388">
    <property type="entry name" value="HisKA"/>
    <property type="match status" value="1"/>
</dbReference>
<dbReference type="PANTHER" id="PTHR43304">
    <property type="entry name" value="PHYTOCHROME-LIKE PROTEIN CPH1"/>
    <property type="match status" value="1"/>
</dbReference>
<evidence type="ECO:0000256" key="1">
    <source>
        <dbReference type="ARBA" id="ARBA00000085"/>
    </source>
</evidence>
<organism evidence="11 12">
    <name type="scientific">Edaphobacter modestus</name>
    <dbReference type="NCBI Taxonomy" id="388466"/>
    <lineage>
        <taxon>Bacteria</taxon>
        <taxon>Pseudomonadati</taxon>
        <taxon>Acidobacteriota</taxon>
        <taxon>Terriglobia</taxon>
        <taxon>Terriglobales</taxon>
        <taxon>Acidobacteriaceae</taxon>
        <taxon>Edaphobacter</taxon>
    </lineage>
</organism>
<dbReference type="InterPro" id="IPR001610">
    <property type="entry name" value="PAC"/>
</dbReference>
<dbReference type="FunFam" id="3.30.450.20:FF:000099">
    <property type="entry name" value="Sensory box sensor histidine kinase"/>
    <property type="match status" value="2"/>
</dbReference>
<dbReference type="PROSITE" id="PS50113">
    <property type="entry name" value="PAC"/>
    <property type="match status" value="4"/>
</dbReference>
<feature type="domain" description="PAC" evidence="10">
    <location>
        <begin position="179"/>
        <end position="231"/>
    </location>
</feature>
<feature type="transmembrane region" description="Helical" evidence="7">
    <location>
        <begin position="49"/>
        <end position="67"/>
    </location>
</feature>
<feature type="domain" description="PAC" evidence="10">
    <location>
        <begin position="304"/>
        <end position="356"/>
    </location>
</feature>
<evidence type="ECO:0000259" key="10">
    <source>
        <dbReference type="PROSITE" id="PS50113"/>
    </source>
</evidence>
<feature type="domain" description="PAS" evidence="9">
    <location>
        <begin position="232"/>
        <end position="288"/>
    </location>
</feature>
<dbReference type="InterPro" id="IPR052162">
    <property type="entry name" value="Sensor_kinase/Photoreceptor"/>
</dbReference>
<dbReference type="SUPFAM" id="SSF47384">
    <property type="entry name" value="Homodimeric domain of signal transducing histidine kinase"/>
    <property type="match status" value="1"/>
</dbReference>
<feature type="domain" description="PAC" evidence="10">
    <location>
        <begin position="556"/>
        <end position="608"/>
    </location>
</feature>
<dbReference type="InterPro" id="IPR000014">
    <property type="entry name" value="PAS"/>
</dbReference>
<feature type="domain" description="PAS" evidence="9">
    <location>
        <begin position="483"/>
        <end position="553"/>
    </location>
</feature>
<protein>
    <recommendedName>
        <fullName evidence="2">histidine kinase</fullName>
        <ecNumber evidence="2">2.7.13.3</ecNumber>
    </recommendedName>
</protein>
<dbReference type="SUPFAM" id="SSF55874">
    <property type="entry name" value="ATPase domain of HSP90 chaperone/DNA topoisomerase II/histidine kinase"/>
    <property type="match status" value="1"/>
</dbReference>
<proteinExistence type="predicted"/>
<dbReference type="SMART" id="SM00086">
    <property type="entry name" value="PAC"/>
    <property type="match status" value="4"/>
</dbReference>
<evidence type="ECO:0000256" key="3">
    <source>
        <dbReference type="ARBA" id="ARBA00022553"/>
    </source>
</evidence>
<dbReference type="Gene3D" id="1.10.287.130">
    <property type="match status" value="1"/>
</dbReference>
<dbReference type="NCBIfam" id="TIGR00229">
    <property type="entry name" value="sensory_box"/>
    <property type="match status" value="4"/>
</dbReference>
<dbReference type="GO" id="GO:0000155">
    <property type="term" value="F:phosphorelay sensor kinase activity"/>
    <property type="evidence" value="ECO:0007669"/>
    <property type="project" value="InterPro"/>
</dbReference>
<comment type="caution">
    <text evidence="11">The sequence shown here is derived from an EMBL/GenBank/DDBJ whole genome shotgun (WGS) entry which is preliminary data.</text>
</comment>
<reference evidence="11 12" key="1">
    <citation type="submission" date="2019-02" db="EMBL/GenBank/DDBJ databases">
        <title>Genomic Encyclopedia of Archaeal and Bacterial Type Strains, Phase II (KMG-II): from individual species to whole genera.</title>
        <authorList>
            <person name="Goeker M."/>
        </authorList>
    </citation>
    <scope>NUCLEOTIDE SEQUENCE [LARGE SCALE GENOMIC DNA]</scope>
    <source>
        <strain evidence="11 12">DSM 18101</strain>
    </source>
</reference>
<dbReference type="InterPro" id="IPR004358">
    <property type="entry name" value="Sig_transdc_His_kin-like_C"/>
</dbReference>
<evidence type="ECO:0000256" key="6">
    <source>
        <dbReference type="SAM" id="Coils"/>
    </source>
</evidence>
<feature type="domain" description="PAC" evidence="10">
    <location>
        <begin position="430"/>
        <end position="482"/>
    </location>
</feature>
<evidence type="ECO:0000256" key="4">
    <source>
        <dbReference type="ARBA" id="ARBA00022679"/>
    </source>
</evidence>
<keyword evidence="12" id="KW-1185">Reference proteome</keyword>
<dbReference type="Pfam" id="PF00512">
    <property type="entry name" value="HisKA"/>
    <property type="match status" value="1"/>
</dbReference>
<feature type="transmembrane region" description="Helical" evidence="7">
    <location>
        <begin position="15"/>
        <end position="43"/>
    </location>
</feature>
<name>A0A4Q7YGG1_9BACT</name>
<keyword evidence="5" id="KW-0418">Kinase</keyword>
<dbReference type="PANTHER" id="PTHR43304:SF1">
    <property type="entry name" value="PAC DOMAIN-CONTAINING PROTEIN"/>
    <property type="match status" value="1"/>
</dbReference>
<sequence>MNTSSRKLRQFGKPLLIMLLAATFGWFVQAIGVVAVLFISVLVKRFGKFEAHLAATTFTVVAVLFALAPHSQFKVDGGFPETALSIACIWITIAIAKERDSAEEVIRRSEKELREAIDTVPAMVCIALPDGSVVSISRRWIEYAGLSPTGLNWQAAVHPDDLERHFAAFLKCSAAGVPFEDEVRLRRADGEFRWFVVAAEPFRDKQGRILKWYGIGTDIEDRKRAEEELRAAEHEARELLERVPALISLRTAAGIAYTNQRIHNYIGVGQEELRGAGWQKYIHPEDRERTLANQTRSTEEVEPMDHLYRLRGADGAYRWFRTIAEPYPSADGKSYCWYGVATDIDELYRSRELLRERELQLNLLTENLPAVLFKAALDGSIVYINQKGIEYCGRTAEDLQQKGWTDLIHPDDFEETSNLCNRLLTENVGYDTVNRFIGADGQYRWFHTSVAAYRDDTGKTIAFHGIMLDTTDQKAAELALQESEQQMQRMMDTVPSILWSVAPDGRTVFINKKARDYIGLTVDQIQDWGWIQVIHPEEREYVVQEFKKALASGSSFGIEHRTRRADGIYRWHICRGEPLRDEDGQIVQWFGLDIDIDERKRTEDHLRETRDKLARASRVATVAELSASIAHELNQPLTAVMANAQASRRWLSNSPPNFNEAMTSIERVLRDGRVADERMQHIRALFKQQPLRKKHAWPSQIIREAIRFVQEDANRTEIPIDVQIAGNLPPIVVEQIQIQEVLINLISNGIEAMESRARPPRLMIRATLVNESELLIEVIDNGSGLKDTQSIFDAFVTTKEKGMGIGLAVSRSIVEAHDGQLWAENNPDYGAKFSVKLPCGARRVPRLES</sequence>
<dbReference type="Gene3D" id="3.30.450.20">
    <property type="entry name" value="PAS domain"/>
    <property type="match status" value="4"/>
</dbReference>
<dbReference type="Gene3D" id="3.30.565.10">
    <property type="entry name" value="Histidine kinase-like ATPase, C-terminal domain"/>
    <property type="match status" value="1"/>
</dbReference>
<accession>A0A4Q7YGG1</accession>
<dbReference type="SMART" id="SM00091">
    <property type="entry name" value="PAS"/>
    <property type="match status" value="4"/>
</dbReference>
<dbReference type="InterPro" id="IPR036097">
    <property type="entry name" value="HisK_dim/P_sf"/>
</dbReference>
<dbReference type="InterPro" id="IPR035965">
    <property type="entry name" value="PAS-like_dom_sf"/>
</dbReference>
<dbReference type="Pfam" id="PF02518">
    <property type="entry name" value="HATPase_c"/>
    <property type="match status" value="1"/>
</dbReference>
<dbReference type="InterPro" id="IPR000700">
    <property type="entry name" value="PAS-assoc_C"/>
</dbReference>
<dbReference type="CDD" id="cd00082">
    <property type="entry name" value="HisKA"/>
    <property type="match status" value="1"/>
</dbReference>
<keyword evidence="7" id="KW-0472">Membrane</keyword>
<evidence type="ECO:0000256" key="7">
    <source>
        <dbReference type="SAM" id="Phobius"/>
    </source>
</evidence>
<dbReference type="PROSITE" id="PS50112">
    <property type="entry name" value="PAS"/>
    <property type="match status" value="3"/>
</dbReference>
<comment type="catalytic activity">
    <reaction evidence="1">
        <text>ATP + protein L-histidine = ADP + protein N-phospho-L-histidine.</text>
        <dbReference type="EC" id="2.7.13.3"/>
    </reaction>
</comment>
<dbReference type="SUPFAM" id="SSF55785">
    <property type="entry name" value="PYP-like sensor domain (PAS domain)"/>
    <property type="match status" value="4"/>
</dbReference>
<dbReference type="Pfam" id="PF08447">
    <property type="entry name" value="PAS_3"/>
    <property type="match status" value="4"/>
</dbReference>
<dbReference type="CDD" id="cd00130">
    <property type="entry name" value="PAS"/>
    <property type="match status" value="4"/>
</dbReference>
<keyword evidence="6" id="KW-0175">Coiled coil</keyword>
<evidence type="ECO:0000259" key="8">
    <source>
        <dbReference type="PROSITE" id="PS50109"/>
    </source>
</evidence>
<keyword evidence="7" id="KW-0812">Transmembrane</keyword>
<keyword evidence="7" id="KW-1133">Transmembrane helix</keyword>
<dbReference type="AlphaFoldDB" id="A0A4Q7YGG1"/>